<dbReference type="InterPro" id="IPR038718">
    <property type="entry name" value="SNF2-like_sf"/>
</dbReference>
<reference evidence="4 5" key="1">
    <citation type="journal article" date="2013" name="Genome Biol.">
        <title>Comparative genomics of the core and accessory genomes of 48 Sinorhizobium strains comprising five genospecies.</title>
        <authorList>
            <person name="Sugawara M."/>
            <person name="Epstein B."/>
            <person name="Badgley B.D."/>
            <person name="Unno T."/>
            <person name="Xu L."/>
            <person name="Reese J."/>
            <person name="Gyaneshwar P."/>
            <person name="Denny R."/>
            <person name="Mudge J."/>
            <person name="Bharti A.K."/>
            <person name="Farmer A.D."/>
            <person name="May G.D."/>
            <person name="Woodward J.E."/>
            <person name="Medigue C."/>
            <person name="Vallenet D."/>
            <person name="Lajus A."/>
            <person name="Rouy Z."/>
            <person name="Martinez-Vaz B."/>
            <person name="Tiffin P."/>
            <person name="Young N.D."/>
            <person name="Sadowsky M.J."/>
        </authorList>
    </citation>
    <scope>NUCLEOTIDE SEQUENCE [LARGE SCALE GENOMIC DNA]</scope>
    <source>
        <strain evidence="4 5">N6B1</strain>
    </source>
</reference>
<keyword evidence="1" id="KW-0378">Hydrolase</keyword>
<dbReference type="PROSITE" id="PS51194">
    <property type="entry name" value="HELICASE_CTER"/>
    <property type="match status" value="1"/>
</dbReference>
<organism evidence="4 5">
    <name type="scientific">Rhizobium meliloti</name>
    <name type="common">Ensifer meliloti</name>
    <name type="synonym">Sinorhizobium meliloti</name>
    <dbReference type="NCBI Taxonomy" id="382"/>
    <lineage>
        <taxon>Bacteria</taxon>
        <taxon>Pseudomonadati</taxon>
        <taxon>Pseudomonadota</taxon>
        <taxon>Alphaproteobacteria</taxon>
        <taxon>Hyphomicrobiales</taxon>
        <taxon>Rhizobiaceae</taxon>
        <taxon>Sinorhizobium/Ensifer group</taxon>
        <taxon>Sinorhizobium</taxon>
    </lineage>
</organism>
<dbReference type="PROSITE" id="PS51192">
    <property type="entry name" value="HELICASE_ATP_BIND_1"/>
    <property type="match status" value="1"/>
</dbReference>
<dbReference type="PANTHER" id="PTHR45766">
    <property type="entry name" value="DNA ANNEALING HELICASE AND ENDONUCLEASE ZRANB3 FAMILY MEMBER"/>
    <property type="match status" value="1"/>
</dbReference>
<evidence type="ECO:0000313" key="4">
    <source>
        <dbReference type="EMBL" id="MQW32013.1"/>
    </source>
</evidence>
<dbReference type="EMBL" id="WISR01000044">
    <property type="protein sequence ID" value="MQW32013.1"/>
    <property type="molecule type" value="Genomic_DNA"/>
</dbReference>
<evidence type="ECO:0000256" key="1">
    <source>
        <dbReference type="ARBA" id="ARBA00022801"/>
    </source>
</evidence>
<feature type="domain" description="Helicase C-terminal" evidence="3">
    <location>
        <begin position="347"/>
        <end position="521"/>
    </location>
</feature>
<dbReference type="GO" id="GO:0005524">
    <property type="term" value="F:ATP binding"/>
    <property type="evidence" value="ECO:0007669"/>
    <property type="project" value="InterPro"/>
</dbReference>
<evidence type="ECO:0008006" key="6">
    <source>
        <dbReference type="Google" id="ProtNLM"/>
    </source>
</evidence>
<dbReference type="PANTHER" id="PTHR45766:SF6">
    <property type="entry name" value="SWI_SNF-RELATED MATRIX-ASSOCIATED ACTIN-DEPENDENT REGULATOR OF CHROMATIN SUBFAMILY A-LIKE PROTEIN 1"/>
    <property type="match status" value="1"/>
</dbReference>
<dbReference type="InterPro" id="IPR027417">
    <property type="entry name" value="P-loop_NTPase"/>
</dbReference>
<dbReference type="Gene3D" id="3.40.50.300">
    <property type="entry name" value="P-loop containing nucleotide triphosphate hydrolases"/>
    <property type="match status" value="1"/>
</dbReference>
<comment type="caution">
    <text evidence="4">The sequence shown here is derived from an EMBL/GenBank/DDBJ whole genome shotgun (WGS) entry which is preliminary data.</text>
</comment>
<dbReference type="GO" id="GO:0016787">
    <property type="term" value="F:hydrolase activity"/>
    <property type="evidence" value="ECO:0007669"/>
    <property type="project" value="UniProtKB-KW"/>
</dbReference>
<name>A0AAW9TJI0_RHIML</name>
<feature type="domain" description="Helicase ATP-binding" evidence="2">
    <location>
        <begin position="45"/>
        <end position="204"/>
    </location>
</feature>
<accession>A0AAW9TJI0</accession>
<dbReference type="InterPro" id="IPR001650">
    <property type="entry name" value="Helicase_C-like"/>
</dbReference>
<proteinExistence type="predicted"/>
<dbReference type="AlphaFoldDB" id="A0AAW9TJI0"/>
<dbReference type="SMART" id="SM00487">
    <property type="entry name" value="DEXDc"/>
    <property type="match status" value="1"/>
</dbReference>
<dbReference type="InterPro" id="IPR000330">
    <property type="entry name" value="SNF2_N"/>
</dbReference>
<evidence type="ECO:0000259" key="3">
    <source>
        <dbReference type="PROSITE" id="PS51194"/>
    </source>
</evidence>
<dbReference type="Pfam" id="PF00176">
    <property type="entry name" value="SNF2-rel_dom"/>
    <property type="match status" value="1"/>
</dbReference>
<dbReference type="SUPFAM" id="SSF52540">
    <property type="entry name" value="P-loop containing nucleoside triphosphate hydrolases"/>
    <property type="match status" value="2"/>
</dbReference>
<protein>
    <recommendedName>
        <fullName evidence="6">DEAD/DEAH box helicase</fullName>
    </recommendedName>
</protein>
<dbReference type="InterPro" id="IPR014001">
    <property type="entry name" value="Helicase_ATP-bd"/>
</dbReference>
<dbReference type="Proteomes" id="UP000429484">
    <property type="component" value="Unassembled WGS sequence"/>
</dbReference>
<dbReference type="Pfam" id="PF00271">
    <property type="entry name" value="Helicase_C"/>
    <property type="match status" value="1"/>
</dbReference>
<dbReference type="RefSeq" id="WP_153349363.1">
    <property type="nucleotide sequence ID" value="NZ_WISR01000044.1"/>
</dbReference>
<sequence>MDHYLRFVNCVQALRRRTEALTIAMGGALGVAADPLPHQLATVRRVLSDTDVRHLLSDEVGLGKTVQALMIINALRWQDSKHRTLIIAPDNLLAQWQEECWIRGHVMPALAGVAPDTYAEKAPILLARPRDLVRRQGEAERTVELDSSKFDLLVVDEPQTMPRETVQTLSQAADSFRQVLVLSATPRLGDAVWRDLIMRMIEPAAAFRARFEDSSVSEILAEREAQVRSQEQTDASENYLRFATTRRVVRNGRDGWGAYLPVRRNTEVRIQPLAAERERHEIAAELLRDAHYTGDLQGRAWTSVRALQRSARAARDVLAEIAGQDGELAEKAERARAASLEDPGDSRLEALLDLLSEEWERDADRALIIVCGDNPTIDMLRTALPRYFPDLSERIGILRRPATAEIEAVTNLREVQETLAPFLDGSARLLLVGDWVQAGLNLHHAASRIVFYSMPWEMESIDQLIGRVDRLGPASRRRGRQRQVRIWRLVHDGAQEAAIADVASQLGVFNAPLPPLSNDERKGVYELLSQAAITGAAPGGLTRINPETTGLYTSLGDLDPFTPQNAIAHFESWQKLPVVEPAMLKRREQGQIENSQGAMRSWLETITRSGDFEVGTKPDKQDPDFWFGTLWYYRLDGRGRPGYIPFPLPGTRAENWMSDHQPYIIDRSRIPVPPRKTVITDSGEDTGRPLHFLDHGSLLHDALVEGYIAEGQKTFGQGRSIIHSTVTLPEGHPAKGQSPTIVTVADFDPFPDEMLPPLWSPAAKAILATAVSDAQRQGLVADRLFLHFMARAVQRWVRFNVPAQLCKLGSSAAGEKWADVPPEKIDSILSPLVFGSNIQCAKGRTPVRPIFRTEIVSTVRRKQTETMTARIRELDDKARAVISPLADSFQSRLAFHWREESRNRKLVLERRKSAPADAGPRELRLGQIAALERSLEMSRLCEQESGNILKNFMATQRTPDLIKPLSVVLAFAEQF</sequence>
<gene>
    <name evidence="4" type="ORF">GHK53_03910</name>
</gene>
<evidence type="ECO:0000313" key="5">
    <source>
        <dbReference type="Proteomes" id="UP000429484"/>
    </source>
</evidence>
<evidence type="ECO:0000259" key="2">
    <source>
        <dbReference type="PROSITE" id="PS51192"/>
    </source>
</evidence>
<dbReference type="Gene3D" id="3.40.50.10810">
    <property type="entry name" value="Tandem AAA-ATPase domain"/>
    <property type="match status" value="1"/>
</dbReference>